<dbReference type="PROSITE" id="PS51192">
    <property type="entry name" value="HELICASE_ATP_BIND_1"/>
    <property type="match status" value="1"/>
</dbReference>
<dbReference type="SMART" id="SM00487">
    <property type="entry name" value="DEXDc"/>
    <property type="match status" value="1"/>
</dbReference>
<dbReference type="EMBL" id="FNEM01000007">
    <property type="protein sequence ID" value="SDJ36330.1"/>
    <property type="molecule type" value="Genomic_DNA"/>
</dbReference>
<dbReference type="CDD" id="cd00268">
    <property type="entry name" value="DEADc"/>
    <property type="match status" value="1"/>
</dbReference>
<dbReference type="NCBIfam" id="NF008394">
    <property type="entry name" value="PRK11192.1"/>
    <property type="match status" value="1"/>
</dbReference>
<keyword evidence="5 7" id="KW-0347">Helicase</keyword>
<dbReference type="EC" id="3.6.4.13" evidence="7"/>
<dbReference type="GO" id="GO:0005524">
    <property type="term" value="F:ATP binding"/>
    <property type="evidence" value="ECO:0007669"/>
    <property type="project" value="UniProtKB-UniRule"/>
</dbReference>
<evidence type="ECO:0000256" key="2">
    <source>
        <dbReference type="ARBA" id="ARBA00022517"/>
    </source>
</evidence>
<dbReference type="InterPro" id="IPR044742">
    <property type="entry name" value="DEAD/DEAH_RhlB"/>
</dbReference>
<evidence type="ECO:0000256" key="9">
    <source>
        <dbReference type="SAM" id="MobiDB-lite"/>
    </source>
</evidence>
<evidence type="ECO:0000256" key="7">
    <source>
        <dbReference type="HAMAP-Rule" id="MF_00967"/>
    </source>
</evidence>
<accession>A0A1G8T6M1</accession>
<dbReference type="GO" id="GO:0005829">
    <property type="term" value="C:cytosol"/>
    <property type="evidence" value="ECO:0007669"/>
    <property type="project" value="TreeGrafter"/>
</dbReference>
<dbReference type="Pfam" id="PF00271">
    <property type="entry name" value="Helicase_C"/>
    <property type="match status" value="1"/>
</dbReference>
<dbReference type="CDD" id="cd18787">
    <property type="entry name" value="SF2_C_DEAD"/>
    <property type="match status" value="1"/>
</dbReference>
<protein>
    <recommendedName>
        <fullName evidence="7">ATP-dependent RNA helicase SrmB</fullName>
        <ecNumber evidence="7">3.6.4.13</ecNumber>
    </recommendedName>
</protein>
<dbReference type="PROSITE" id="PS51194">
    <property type="entry name" value="HELICASE_CTER"/>
    <property type="match status" value="1"/>
</dbReference>
<keyword evidence="14" id="KW-1185">Reference proteome</keyword>
<keyword evidence="4 7" id="KW-0378">Hydrolase</keyword>
<dbReference type="PANTHER" id="PTHR47959">
    <property type="entry name" value="ATP-DEPENDENT RNA HELICASE RHLE-RELATED"/>
    <property type="match status" value="1"/>
</dbReference>
<dbReference type="OrthoDB" id="6232645at2"/>
<dbReference type="GO" id="GO:0003724">
    <property type="term" value="F:RNA helicase activity"/>
    <property type="evidence" value="ECO:0007669"/>
    <property type="project" value="UniProtKB-UniRule"/>
</dbReference>
<dbReference type="PANTHER" id="PTHR47959:SF3">
    <property type="entry name" value="ATP-DEPENDENT RNA HELICASE SRMB"/>
    <property type="match status" value="1"/>
</dbReference>
<dbReference type="Proteomes" id="UP000199527">
    <property type="component" value="Unassembled WGS sequence"/>
</dbReference>
<dbReference type="GO" id="GO:0000027">
    <property type="term" value="P:ribosomal large subunit assembly"/>
    <property type="evidence" value="ECO:0007669"/>
    <property type="project" value="UniProtKB-UniRule"/>
</dbReference>
<feature type="compositionally biased region" description="Basic residues" evidence="9">
    <location>
        <begin position="386"/>
        <end position="404"/>
    </location>
</feature>
<evidence type="ECO:0000259" key="11">
    <source>
        <dbReference type="PROSITE" id="PS51194"/>
    </source>
</evidence>
<dbReference type="SMART" id="SM00490">
    <property type="entry name" value="HELICc"/>
    <property type="match status" value="1"/>
</dbReference>
<evidence type="ECO:0000313" key="13">
    <source>
        <dbReference type="EMBL" id="SDJ36330.1"/>
    </source>
</evidence>
<sequence>MSFDTLELDNRLIRALTKSGYTEPTAVQAEVIPAAMEQKDILANAPTGTGKTAAFLLPALQHMLDFPRREPGHPRVLILTPTRELATQVKEYADKLIGDLGITTGTLTGGVDFDQDNQMLAKNLDLLVATPGRLLDYIEKEKVACRDIEILIIDEADRMLDMGFGPNVDRIAAEARWRKQSMLFSATLEGKGIEGFARELLDEPMRVDAEPSRRERKKIIQYYYRADDAQHKLALLKRLLADEECTKAVVFVRTRERVEKLVAQMDRAKIRTNCLKGEMPQAKRDAAVARFKDGSIRVLIATDVAARGLDINGITHVFNYDLPRHADTYVHRIGRTARAGAKGCAISLVEAHDHPYLGKIERYVGEPIRRRVIPDLKPQTKEPSAPKKKKPATKAKKAKKAKKK</sequence>
<comment type="similarity">
    <text evidence="7">Belongs to the DEAD box helicase family. SrmB subfamily.</text>
</comment>
<evidence type="ECO:0000259" key="10">
    <source>
        <dbReference type="PROSITE" id="PS51192"/>
    </source>
</evidence>
<dbReference type="InterPro" id="IPR014014">
    <property type="entry name" value="RNA_helicase_DEAD_Q_motif"/>
</dbReference>
<keyword evidence="2 7" id="KW-0690">Ribosome biogenesis</keyword>
<evidence type="ECO:0000256" key="8">
    <source>
        <dbReference type="PROSITE-ProRule" id="PRU00552"/>
    </source>
</evidence>
<evidence type="ECO:0000256" key="4">
    <source>
        <dbReference type="ARBA" id="ARBA00022801"/>
    </source>
</evidence>
<feature type="domain" description="Helicase ATP-binding" evidence="10">
    <location>
        <begin position="32"/>
        <end position="206"/>
    </location>
</feature>
<dbReference type="InterPro" id="IPR001650">
    <property type="entry name" value="Helicase_C-like"/>
</dbReference>
<comment type="catalytic activity">
    <reaction evidence="7">
        <text>ATP + H2O = ADP + phosphate + H(+)</text>
        <dbReference type="Rhea" id="RHEA:13065"/>
        <dbReference type="ChEBI" id="CHEBI:15377"/>
        <dbReference type="ChEBI" id="CHEBI:15378"/>
        <dbReference type="ChEBI" id="CHEBI:30616"/>
        <dbReference type="ChEBI" id="CHEBI:43474"/>
        <dbReference type="ChEBI" id="CHEBI:456216"/>
        <dbReference type="EC" id="3.6.4.13"/>
    </reaction>
</comment>
<evidence type="ECO:0000256" key="5">
    <source>
        <dbReference type="ARBA" id="ARBA00022806"/>
    </source>
</evidence>
<comment type="subcellular location">
    <subcellularLocation>
        <location evidence="7">Cytoplasm</location>
    </subcellularLocation>
</comment>
<dbReference type="InterPro" id="IPR000629">
    <property type="entry name" value="RNA-helicase_DEAD-box_CS"/>
</dbReference>
<dbReference type="GO" id="GO:0016887">
    <property type="term" value="F:ATP hydrolysis activity"/>
    <property type="evidence" value="ECO:0007669"/>
    <property type="project" value="RHEA"/>
</dbReference>
<evidence type="ECO:0000256" key="3">
    <source>
        <dbReference type="ARBA" id="ARBA00022741"/>
    </source>
</evidence>
<dbReference type="InterPro" id="IPR014001">
    <property type="entry name" value="Helicase_ATP-bd"/>
</dbReference>
<keyword evidence="1 7" id="KW-0963">Cytoplasm</keyword>
<feature type="compositionally biased region" description="Basic and acidic residues" evidence="9">
    <location>
        <begin position="371"/>
        <end position="380"/>
    </location>
</feature>
<evidence type="ECO:0000259" key="12">
    <source>
        <dbReference type="PROSITE" id="PS51195"/>
    </source>
</evidence>
<feature type="short sequence motif" description="Q motif" evidence="8">
    <location>
        <begin position="1"/>
        <end position="29"/>
    </location>
</feature>
<dbReference type="SUPFAM" id="SSF52540">
    <property type="entry name" value="P-loop containing nucleoside triphosphate hydrolases"/>
    <property type="match status" value="1"/>
</dbReference>
<dbReference type="InterPro" id="IPR011545">
    <property type="entry name" value="DEAD/DEAH_box_helicase_dom"/>
</dbReference>
<name>A0A1G8T6M1_9GAMM</name>
<evidence type="ECO:0000256" key="6">
    <source>
        <dbReference type="ARBA" id="ARBA00022840"/>
    </source>
</evidence>
<proteinExistence type="inferred from homology"/>
<dbReference type="Gene3D" id="3.40.50.300">
    <property type="entry name" value="P-loop containing nucleotide triphosphate hydrolases"/>
    <property type="match status" value="2"/>
</dbReference>
<dbReference type="HAMAP" id="MF_00967">
    <property type="entry name" value="DEAD_helicase_SrmB"/>
    <property type="match status" value="1"/>
</dbReference>
<dbReference type="InterPro" id="IPR027417">
    <property type="entry name" value="P-loop_NTPase"/>
</dbReference>
<dbReference type="PROSITE" id="PS00039">
    <property type="entry name" value="DEAD_ATP_HELICASE"/>
    <property type="match status" value="1"/>
</dbReference>
<keyword evidence="6 7" id="KW-0067">ATP-binding</keyword>
<dbReference type="AlphaFoldDB" id="A0A1G8T6M1"/>
<dbReference type="InterPro" id="IPR028621">
    <property type="entry name" value="DEAD_helicase_SrmB"/>
</dbReference>
<dbReference type="FunFam" id="3.40.50.300:FF:000291">
    <property type="entry name" value="ATP-dependent RNA helicase SrmB"/>
    <property type="match status" value="1"/>
</dbReference>
<dbReference type="PROSITE" id="PS51195">
    <property type="entry name" value="Q_MOTIF"/>
    <property type="match status" value="1"/>
</dbReference>
<reference evidence="14" key="1">
    <citation type="submission" date="2016-10" db="EMBL/GenBank/DDBJ databases">
        <authorList>
            <person name="Varghese N."/>
            <person name="Submissions S."/>
        </authorList>
    </citation>
    <scope>NUCLEOTIDE SEQUENCE [LARGE SCALE GENOMIC DNA]</scope>
    <source>
        <strain evidence="14">DSM 23317</strain>
    </source>
</reference>
<comment type="subunit">
    <text evidence="7">Interacts with the 50S ribosomal subunit.</text>
</comment>
<dbReference type="RefSeq" id="WP_090365182.1">
    <property type="nucleotide sequence ID" value="NZ_FNEM01000007.1"/>
</dbReference>
<feature type="domain" description="DEAD-box RNA helicase Q" evidence="12">
    <location>
        <begin position="1"/>
        <end position="29"/>
    </location>
</feature>
<feature type="region of interest" description="Disordered" evidence="9">
    <location>
        <begin position="371"/>
        <end position="404"/>
    </location>
</feature>
<keyword evidence="3 7" id="KW-0547">Nucleotide-binding</keyword>
<comment type="function">
    <text evidence="7">DEAD-box RNA helicase involved in the assembly of the 50S ribosomal subunit at low temperature. Exhibits RNA-stimulated ATP hydrolysis and RNA unwinding activity.</text>
</comment>
<organism evidence="13 14">
    <name type="scientific">Ferrimonas sediminum</name>
    <dbReference type="NCBI Taxonomy" id="718193"/>
    <lineage>
        <taxon>Bacteria</taxon>
        <taxon>Pseudomonadati</taxon>
        <taxon>Pseudomonadota</taxon>
        <taxon>Gammaproteobacteria</taxon>
        <taxon>Alteromonadales</taxon>
        <taxon>Ferrimonadaceae</taxon>
        <taxon>Ferrimonas</taxon>
    </lineage>
</organism>
<dbReference type="InterPro" id="IPR050079">
    <property type="entry name" value="DEAD_box_RNA_helicase"/>
</dbReference>
<evidence type="ECO:0000256" key="1">
    <source>
        <dbReference type="ARBA" id="ARBA00022490"/>
    </source>
</evidence>
<gene>
    <name evidence="7" type="primary">srmB</name>
    <name evidence="13" type="ORF">SAMN04488540_107104</name>
</gene>
<feature type="domain" description="Helicase C-terminal" evidence="11">
    <location>
        <begin position="235"/>
        <end position="384"/>
    </location>
</feature>
<dbReference type="Pfam" id="PF00270">
    <property type="entry name" value="DEAD"/>
    <property type="match status" value="1"/>
</dbReference>
<dbReference type="GO" id="GO:0003676">
    <property type="term" value="F:nucleic acid binding"/>
    <property type="evidence" value="ECO:0007669"/>
    <property type="project" value="InterPro"/>
</dbReference>
<evidence type="ECO:0000313" key="14">
    <source>
        <dbReference type="Proteomes" id="UP000199527"/>
    </source>
</evidence>